<reference evidence="20" key="2">
    <citation type="submission" date="2021-01" db="UniProtKB">
        <authorList>
            <consortium name="EnsemblMetazoa"/>
        </authorList>
    </citation>
    <scope>IDENTIFICATION</scope>
</reference>
<evidence type="ECO:0000256" key="11">
    <source>
        <dbReference type="ARBA" id="ARBA00023140"/>
    </source>
</evidence>
<evidence type="ECO:0000256" key="8">
    <source>
        <dbReference type="ARBA" id="ARBA00022946"/>
    </source>
</evidence>
<evidence type="ECO:0000256" key="3">
    <source>
        <dbReference type="ARBA" id="ARBA00004496"/>
    </source>
</evidence>
<evidence type="ECO:0000256" key="14">
    <source>
        <dbReference type="ARBA" id="ARBA00051499"/>
    </source>
</evidence>
<dbReference type="InterPro" id="IPR042303">
    <property type="entry name" value="Malonyl_CoA_deC_C_sf"/>
</dbReference>
<evidence type="ECO:0000256" key="4">
    <source>
        <dbReference type="ARBA" id="ARBA00022490"/>
    </source>
</evidence>
<evidence type="ECO:0000256" key="1">
    <source>
        <dbReference type="ARBA" id="ARBA00004173"/>
    </source>
</evidence>
<dbReference type="InterPro" id="IPR035372">
    <property type="entry name" value="MCD_N"/>
</dbReference>
<dbReference type="FunCoup" id="A0A7M7PI61">
    <property type="interactions" value="454"/>
</dbReference>
<dbReference type="Proteomes" id="UP000007110">
    <property type="component" value="Unassembled WGS sequence"/>
</dbReference>
<dbReference type="Pfam" id="PF05292">
    <property type="entry name" value="MCD"/>
    <property type="match status" value="1"/>
</dbReference>
<dbReference type="GO" id="GO:0046320">
    <property type="term" value="P:regulation of fatty acid oxidation"/>
    <property type="evidence" value="ECO:0007669"/>
    <property type="project" value="UniProtKB-ARBA"/>
</dbReference>
<protein>
    <recommendedName>
        <fullName evidence="17">Malonyl-CoA decarboxylase, mitochondrial</fullName>
        <ecNumber evidence="16">4.1.1.9</ecNumber>
    </recommendedName>
</protein>
<dbReference type="EnsemblMetazoa" id="XM_030995388">
    <property type="protein sequence ID" value="XP_030851248"/>
    <property type="gene ID" value="LOC754019"/>
</dbReference>
<dbReference type="InParanoid" id="A0A7M7PI61"/>
<dbReference type="KEGG" id="spu:754019"/>
<keyword evidence="4" id="KW-0963">Cytoplasm</keyword>
<feature type="domain" description="Malonyl-CoA decarboxylase C-terminal" evidence="18">
    <location>
        <begin position="201"/>
        <end position="473"/>
    </location>
</feature>
<dbReference type="InterPro" id="IPR038351">
    <property type="entry name" value="MCD_N_sf"/>
</dbReference>
<evidence type="ECO:0000256" key="15">
    <source>
        <dbReference type="ARBA" id="ARBA00060678"/>
    </source>
</evidence>
<accession>A0A7M7PI61</accession>
<dbReference type="GO" id="GO:0006633">
    <property type="term" value="P:fatty acid biosynthetic process"/>
    <property type="evidence" value="ECO:0000318"/>
    <property type="project" value="GO_Central"/>
</dbReference>
<keyword evidence="8" id="KW-0809">Transit peptide</keyword>
<keyword evidence="6" id="KW-0210">Decarboxylase</keyword>
<reference evidence="21" key="1">
    <citation type="submission" date="2015-02" db="EMBL/GenBank/DDBJ databases">
        <title>Genome sequencing for Strongylocentrotus purpuratus.</title>
        <authorList>
            <person name="Murali S."/>
            <person name="Liu Y."/>
            <person name="Vee V."/>
            <person name="English A."/>
            <person name="Wang M."/>
            <person name="Skinner E."/>
            <person name="Han Y."/>
            <person name="Muzny D.M."/>
            <person name="Worley K.C."/>
            <person name="Gibbs R.A."/>
        </authorList>
    </citation>
    <scope>NUCLEOTIDE SEQUENCE</scope>
</reference>
<evidence type="ECO:0000256" key="9">
    <source>
        <dbReference type="ARBA" id="ARBA00023098"/>
    </source>
</evidence>
<sequence length="517" mass="57945">MNSMRKFLLSRPGKLLVYREITNVDMACKARLMSSSSRRGSAVTTQSQFLEAKVPQLMSNSNERGNQHSPWIPDSTVQEVCDHYQGLADEGKSNFMSAVASGMGVRHDKILTEASQLQSQVGREDAAILQAEKRLRLSLVPGYSTLFSHISRLQGGVKFLVDLRADLLDHLLSQQSLQNEAELKALNDTLKDLLIGWFAAGMLNLERVMWSSSCDMLEKISQYEAVHPVRNWTDIKHRVGPYRRCFVFTHSSMPNEPLVILHTALTRDISASIQSIVRKQNDIAVGVKSGEENPEEAQAAIFYSITSTQKGLQGVELGNHLIKSVVKELQSEFPSMHLFSSLSPIPGFRDWLISQINKQVKDEHNTSLFTSQELDSFKSALNITSPQALSTLKKVIVTNEWVKSESLVKSLQSPLMRLCARYLYVEKRRKMALNPVANFHLRNGATMWRLNWLGDTSPRGLAASCGMMVNYRYYLENTSSLSQRYIETQNIKASKQILDLVGNGSSNADMGTVNSKL</sequence>
<keyword evidence="11" id="KW-0576">Peroxisome</keyword>
<evidence type="ECO:0000256" key="10">
    <source>
        <dbReference type="ARBA" id="ARBA00023128"/>
    </source>
</evidence>
<evidence type="ECO:0000259" key="18">
    <source>
        <dbReference type="Pfam" id="PF05292"/>
    </source>
</evidence>
<dbReference type="OrthoDB" id="426718at2759"/>
<dbReference type="GO" id="GO:0050080">
    <property type="term" value="F:malonyl-CoA decarboxylase activity"/>
    <property type="evidence" value="ECO:0000318"/>
    <property type="project" value="GO_Central"/>
</dbReference>
<dbReference type="GO" id="GO:0005782">
    <property type="term" value="C:peroxisomal matrix"/>
    <property type="evidence" value="ECO:0000318"/>
    <property type="project" value="GO_Central"/>
</dbReference>
<dbReference type="AlphaFoldDB" id="A0A7M7PI61"/>
<keyword evidence="10" id="KW-0496">Mitochondrion</keyword>
<evidence type="ECO:0000259" key="19">
    <source>
        <dbReference type="Pfam" id="PF17408"/>
    </source>
</evidence>
<dbReference type="RefSeq" id="XP_030851248.1">
    <property type="nucleotide sequence ID" value="XM_030995388.1"/>
</dbReference>
<evidence type="ECO:0000256" key="7">
    <source>
        <dbReference type="ARBA" id="ARBA00022832"/>
    </source>
</evidence>
<dbReference type="GO" id="GO:0005759">
    <property type="term" value="C:mitochondrial matrix"/>
    <property type="evidence" value="ECO:0000318"/>
    <property type="project" value="GO_Central"/>
</dbReference>
<evidence type="ECO:0000256" key="5">
    <source>
        <dbReference type="ARBA" id="ARBA00022516"/>
    </source>
</evidence>
<dbReference type="PANTHER" id="PTHR28641">
    <property type="match status" value="1"/>
</dbReference>
<organism evidence="20 21">
    <name type="scientific">Strongylocentrotus purpuratus</name>
    <name type="common">Purple sea urchin</name>
    <dbReference type="NCBI Taxonomy" id="7668"/>
    <lineage>
        <taxon>Eukaryota</taxon>
        <taxon>Metazoa</taxon>
        <taxon>Echinodermata</taxon>
        <taxon>Eleutherozoa</taxon>
        <taxon>Echinozoa</taxon>
        <taxon>Echinoidea</taxon>
        <taxon>Euechinoidea</taxon>
        <taxon>Echinacea</taxon>
        <taxon>Camarodonta</taxon>
        <taxon>Echinidea</taxon>
        <taxon>Strongylocentrotidae</taxon>
        <taxon>Strongylocentrotus</taxon>
    </lineage>
</organism>
<dbReference type="OMA" id="PIDWSTP"/>
<comment type="pathway">
    <text evidence="15">Metabolic intermediate biosynthesis; acetyl-CoA biosynthesis; acetyl-CoA from malonyl-CoA: step 1/1.</text>
</comment>
<feature type="domain" description="Malonyl-CoA decarboxylase N-terminal" evidence="19">
    <location>
        <begin position="107"/>
        <end position="198"/>
    </location>
</feature>
<dbReference type="GeneID" id="754019"/>
<evidence type="ECO:0000256" key="12">
    <source>
        <dbReference type="ARBA" id="ARBA00023160"/>
    </source>
</evidence>
<keyword evidence="7" id="KW-0276">Fatty acid metabolism</keyword>
<evidence type="ECO:0000313" key="21">
    <source>
        <dbReference type="Proteomes" id="UP000007110"/>
    </source>
</evidence>
<dbReference type="FunFam" id="3.40.630.150:FF:000001">
    <property type="entry name" value="Malonyl-CoA decarboxylase, mitochondrial"/>
    <property type="match status" value="1"/>
</dbReference>
<keyword evidence="12" id="KW-0275">Fatty acid biosynthesis</keyword>
<proteinExistence type="predicted"/>
<evidence type="ECO:0000256" key="17">
    <source>
        <dbReference type="ARBA" id="ARBA00072063"/>
    </source>
</evidence>
<keyword evidence="9" id="KW-0443">Lipid metabolism</keyword>
<evidence type="ECO:0000256" key="2">
    <source>
        <dbReference type="ARBA" id="ARBA00004275"/>
    </source>
</evidence>
<evidence type="ECO:0000256" key="16">
    <source>
        <dbReference type="ARBA" id="ARBA00067069"/>
    </source>
</evidence>
<name>A0A7M7PI61_STRPU</name>
<keyword evidence="21" id="KW-1185">Reference proteome</keyword>
<keyword evidence="5" id="KW-0444">Lipid biosynthesis</keyword>
<dbReference type="EC" id="4.1.1.9" evidence="16"/>
<comment type="catalytic activity">
    <reaction evidence="14">
        <text>malonyl-CoA + H(+) = acetyl-CoA + CO2</text>
        <dbReference type="Rhea" id="RHEA:18781"/>
        <dbReference type="ChEBI" id="CHEBI:15378"/>
        <dbReference type="ChEBI" id="CHEBI:16526"/>
        <dbReference type="ChEBI" id="CHEBI:57288"/>
        <dbReference type="ChEBI" id="CHEBI:57384"/>
        <dbReference type="EC" id="4.1.1.9"/>
    </reaction>
    <physiologicalReaction direction="left-to-right" evidence="14">
        <dbReference type="Rhea" id="RHEA:18782"/>
    </physiologicalReaction>
</comment>
<dbReference type="FunFam" id="1.20.140.90:FF:000001">
    <property type="entry name" value="Malonyl-CoA decarboxylase, mitochondrial"/>
    <property type="match status" value="1"/>
</dbReference>
<dbReference type="Pfam" id="PF17408">
    <property type="entry name" value="MCD_N"/>
    <property type="match status" value="1"/>
</dbReference>
<dbReference type="GO" id="GO:0006085">
    <property type="term" value="P:acetyl-CoA biosynthetic process"/>
    <property type="evidence" value="ECO:0000318"/>
    <property type="project" value="GO_Central"/>
</dbReference>
<dbReference type="Gene3D" id="3.40.630.150">
    <property type="entry name" value="Malonyl-CoA decarboxylase, catalytic domain"/>
    <property type="match status" value="1"/>
</dbReference>
<dbReference type="GO" id="GO:2001294">
    <property type="term" value="P:malonyl-CoA catabolic process"/>
    <property type="evidence" value="ECO:0000318"/>
    <property type="project" value="GO_Central"/>
</dbReference>
<evidence type="ECO:0000256" key="6">
    <source>
        <dbReference type="ARBA" id="ARBA00022793"/>
    </source>
</evidence>
<keyword evidence="13" id="KW-0456">Lyase</keyword>
<evidence type="ECO:0000256" key="13">
    <source>
        <dbReference type="ARBA" id="ARBA00023239"/>
    </source>
</evidence>
<dbReference type="InterPro" id="IPR007956">
    <property type="entry name" value="Malonyl_CoA_deC_C"/>
</dbReference>
<dbReference type="Gene3D" id="1.20.140.90">
    <property type="entry name" value="Malonyl-CoA decarboxylase, oligemerization domain"/>
    <property type="match status" value="1"/>
</dbReference>
<evidence type="ECO:0000313" key="20">
    <source>
        <dbReference type="EnsemblMetazoa" id="XP_030851248"/>
    </source>
</evidence>
<comment type="subcellular location">
    <subcellularLocation>
        <location evidence="3">Cytoplasm</location>
    </subcellularLocation>
    <subcellularLocation>
        <location evidence="1">Mitochondrion</location>
    </subcellularLocation>
    <subcellularLocation>
        <location evidence="2">Peroxisome</location>
    </subcellularLocation>
</comment>
<dbReference type="PANTHER" id="PTHR28641:SF1">
    <property type="entry name" value="MALONYL-COA DECARBOXYLASE, MITOCHONDRIAL"/>
    <property type="match status" value="1"/>
</dbReference>
<dbReference type="InterPro" id="IPR038917">
    <property type="entry name" value="Malonyl_CoA_deC"/>
</dbReference>